<dbReference type="AlphaFoldDB" id="A0AAD6GA23"/>
<gene>
    <name evidence="3" type="ORF">N7494_010739</name>
</gene>
<organism evidence="3 4">
    <name type="scientific">Penicillium frequentans</name>
    <dbReference type="NCBI Taxonomy" id="3151616"/>
    <lineage>
        <taxon>Eukaryota</taxon>
        <taxon>Fungi</taxon>
        <taxon>Dikarya</taxon>
        <taxon>Ascomycota</taxon>
        <taxon>Pezizomycotina</taxon>
        <taxon>Eurotiomycetes</taxon>
        <taxon>Eurotiomycetidae</taxon>
        <taxon>Eurotiales</taxon>
        <taxon>Aspergillaceae</taxon>
        <taxon>Penicillium</taxon>
    </lineage>
</organism>
<dbReference type="Gene3D" id="1.25.40.10">
    <property type="entry name" value="Tetratricopeptide repeat domain"/>
    <property type="match status" value="3"/>
</dbReference>
<dbReference type="InterPro" id="IPR011990">
    <property type="entry name" value="TPR-like_helical_dom_sf"/>
</dbReference>
<dbReference type="SUPFAM" id="SSF48452">
    <property type="entry name" value="TPR-like"/>
    <property type="match status" value="3"/>
</dbReference>
<dbReference type="Pfam" id="PF13424">
    <property type="entry name" value="TPR_12"/>
    <property type="match status" value="4"/>
</dbReference>
<sequence>MASTSFGDQNRGMQVGVNNGSIYLPPERLETPPAPLSTVPFRRDPDFVSRDTLLDEIHMKISAPSSRVALVGIGGVGKSQLSIEYSYRVRSQTPSTWVLWIHASNAARFEQSFRDIAEQAKLFGRKDPIVNIFQLVESWLQDAKRKWLLILDNVDDDGFLRQPATGQQGLEAGQSNLSIKPLLEYLPRSSNGSILITSRNREVALKMVDHQDVIQARGARTSLTEGRTTSSNPRQFKASGRTRFHATSDHTSGRLYHTSSAPLLGIAKSDREVMKLLVYEAGHHYRDWEAKNSILVTWQISFNYIRRTRPSAADLLSLMSFFDRHGVSQDLLRVQQETNTENSSSEENTLEYSDDINTDSPSESNIDQDFEVDISTLRDFSFISVNKDSTVFTMHRLVQLTVRVWLKTAQRLERWKEQFIMILWQRFPTGEFENWARCQSLFPYVKLAISQRLGSQDTLEKWATLLYNGAWYAQASGNIAESIEMASISRTERVSMFGLESEKTLESSEMLAGAHKSGGRWDEAEQLEVQVMETRKTRLGADHPDTLTSMANLALALSKQGRWEEAEQLQVQALETLKTKLGVDHFDTLAVMGNLALTFSNQGRWKEAEQLELQVMETSKIKLGADHPDTLVCMSKLALVYSKQGRWEEAEQLELQAIETSKIKLGADHPNTLTSMGNLASTLWNQGRWKEAEQLEVQVMETRKTKYGADHPDTLTSMGNLASTYRNQGRWEEAEKIELQVMETFKTKLGTKHPQTLASMGNLALTYMDQCRWEEAEQLEVQALEALKTKLGADHPDTLTVMGNLALTISNQGRLKEAEQLGMQVIEARKTKLGADHPDTLTSMGNLATTYFNQSRFEEAEQSFVHVIETSKTKLGDDHPFTLSSMVNLAYTYRLSGQSKAALLLLAECVPLCDRKVGPDHPRTICYKSLLNEWCREDGSPSFESLKMPTKTKDDQRGWRNIFSRLFSRE</sequence>
<accession>A0AAD6GA23</accession>
<name>A0AAD6GA23_9EURO</name>
<feature type="compositionally biased region" description="Low complexity" evidence="1">
    <location>
        <begin position="337"/>
        <end position="347"/>
    </location>
</feature>
<dbReference type="EMBL" id="JAQIZZ010000008">
    <property type="protein sequence ID" value="KAJ5524089.1"/>
    <property type="molecule type" value="Genomic_DNA"/>
</dbReference>
<dbReference type="Gene3D" id="3.40.50.300">
    <property type="entry name" value="P-loop containing nucleotide triphosphate hydrolases"/>
    <property type="match status" value="1"/>
</dbReference>
<dbReference type="InterPro" id="IPR053137">
    <property type="entry name" value="NLR-like"/>
</dbReference>
<evidence type="ECO:0000313" key="4">
    <source>
        <dbReference type="Proteomes" id="UP001220324"/>
    </source>
</evidence>
<dbReference type="PANTHER" id="PTHR46082:SF6">
    <property type="entry name" value="AAA+ ATPASE DOMAIN-CONTAINING PROTEIN-RELATED"/>
    <property type="match status" value="1"/>
</dbReference>
<comment type="caution">
    <text evidence="3">The sequence shown here is derived from an EMBL/GenBank/DDBJ whole genome shotgun (WGS) entry which is preliminary data.</text>
</comment>
<keyword evidence="4" id="KW-1185">Reference proteome</keyword>
<dbReference type="PRINTS" id="PR00381">
    <property type="entry name" value="KINESINLIGHT"/>
</dbReference>
<dbReference type="SMART" id="SM00028">
    <property type="entry name" value="TPR"/>
    <property type="match status" value="5"/>
</dbReference>
<feature type="compositionally biased region" description="Acidic residues" evidence="1">
    <location>
        <begin position="348"/>
        <end position="357"/>
    </location>
</feature>
<evidence type="ECO:0000256" key="1">
    <source>
        <dbReference type="SAM" id="MobiDB-lite"/>
    </source>
</evidence>
<dbReference type="SUPFAM" id="SSF52540">
    <property type="entry name" value="P-loop containing nucleoside triphosphate hydrolases"/>
    <property type="match status" value="1"/>
</dbReference>
<dbReference type="Pfam" id="PF13176">
    <property type="entry name" value="TPR_7"/>
    <property type="match status" value="1"/>
</dbReference>
<dbReference type="Pfam" id="PF25000">
    <property type="entry name" value="DUF7779"/>
    <property type="match status" value="1"/>
</dbReference>
<reference evidence="3 4" key="1">
    <citation type="journal article" date="2023" name="IMA Fungus">
        <title>Comparative genomic study of the Penicillium genus elucidates a diverse pangenome and 15 lateral gene transfer events.</title>
        <authorList>
            <person name="Petersen C."/>
            <person name="Sorensen T."/>
            <person name="Nielsen M.R."/>
            <person name="Sondergaard T.E."/>
            <person name="Sorensen J.L."/>
            <person name="Fitzpatrick D.A."/>
            <person name="Frisvad J.C."/>
            <person name="Nielsen K.L."/>
        </authorList>
    </citation>
    <scope>NUCLEOTIDE SEQUENCE [LARGE SCALE GENOMIC DNA]</scope>
    <source>
        <strain evidence="3 4">IBT 35679</strain>
    </source>
</reference>
<dbReference type="InterPro" id="IPR056681">
    <property type="entry name" value="DUF7779"/>
</dbReference>
<dbReference type="Proteomes" id="UP001220324">
    <property type="component" value="Unassembled WGS sequence"/>
</dbReference>
<proteinExistence type="predicted"/>
<dbReference type="Pfam" id="PF13374">
    <property type="entry name" value="TPR_10"/>
    <property type="match status" value="1"/>
</dbReference>
<evidence type="ECO:0000313" key="3">
    <source>
        <dbReference type="EMBL" id="KAJ5524089.1"/>
    </source>
</evidence>
<dbReference type="InterPro" id="IPR027417">
    <property type="entry name" value="P-loop_NTPase"/>
</dbReference>
<feature type="domain" description="DUF7779" evidence="2">
    <location>
        <begin position="307"/>
        <end position="409"/>
    </location>
</feature>
<dbReference type="InterPro" id="IPR019734">
    <property type="entry name" value="TPR_rpt"/>
</dbReference>
<evidence type="ECO:0000259" key="2">
    <source>
        <dbReference type="Pfam" id="PF25000"/>
    </source>
</evidence>
<dbReference type="PANTHER" id="PTHR46082">
    <property type="entry name" value="ATP/GTP-BINDING PROTEIN-RELATED"/>
    <property type="match status" value="1"/>
</dbReference>
<protein>
    <recommendedName>
        <fullName evidence="2">DUF7779 domain-containing protein</fullName>
    </recommendedName>
</protein>
<feature type="region of interest" description="Disordered" evidence="1">
    <location>
        <begin position="336"/>
        <end position="364"/>
    </location>
</feature>